<evidence type="ECO:0000313" key="9">
    <source>
        <dbReference type="Proteomes" id="UP001141619"/>
    </source>
</evidence>
<comment type="caution">
    <text evidence="8">The sequence shown here is derived from an EMBL/GenBank/DDBJ whole genome shotgun (WGS) entry which is preliminary data.</text>
</comment>
<dbReference type="GO" id="GO:0005737">
    <property type="term" value="C:cytoplasm"/>
    <property type="evidence" value="ECO:0007669"/>
    <property type="project" value="TreeGrafter"/>
</dbReference>
<keyword evidence="9" id="KW-1185">Reference proteome</keyword>
<dbReference type="InterPro" id="IPR010977">
    <property type="entry name" value="Aromatic_deC"/>
</dbReference>
<reference evidence="8" key="2">
    <citation type="journal article" date="2023" name="Syst. Appl. Microbiol.">
        <title>Govania unica gen. nov., sp. nov., a rare biosphere bacterium that represents a novel family in the class Alphaproteobacteria.</title>
        <authorList>
            <person name="Vandamme P."/>
            <person name="Peeters C."/>
            <person name="Hettiarachchi A."/>
            <person name="Cnockaert M."/>
            <person name="Carlier A."/>
        </authorList>
    </citation>
    <scope>NUCLEOTIDE SEQUENCE</scope>
    <source>
        <strain evidence="8">LMG 31809</strain>
    </source>
</reference>
<dbReference type="EMBL" id="JANWOI010000001">
    <property type="protein sequence ID" value="MDA5192486.1"/>
    <property type="molecule type" value="Genomic_DNA"/>
</dbReference>
<protein>
    <submittedName>
        <fullName evidence="8">Pyridoxal-dependent decarboxylase</fullName>
    </submittedName>
</protein>
<dbReference type="Pfam" id="PF00282">
    <property type="entry name" value="Pyridoxal_deC"/>
    <property type="match status" value="1"/>
</dbReference>
<dbReference type="InterPro" id="IPR002129">
    <property type="entry name" value="PyrdxlP-dep_de-COase"/>
</dbReference>
<sequence length="472" mass="51968">MDSEEFRRYGHEIVDWIARYMDEIEHYPIRARTSPGDLLKALPTAAPETPESMDAILADMDRLIMPGLTHWQHPMFFAYFPSISSPPAVLAEMLTAGLGVNGMMWETSPAATELETRVLEWLRDALGLPSDFEGVIQDTASTSTLCAALAARERTLNYRGLEDGGAAIAPLTAYGSIEAHSSVEKAVLLCGIGRAHYRAIPTGADGGLDLAVLKATIKADLELGHIPAFCVATLGATALGGFDDLKAIGAICRDHNIWLHVDAAWAGSALLLPEQRWMIAGIEAADSMVMNPHKWLRTTVDCSVLFVRDVGAYTRAFTILPEYLKTAETGQVTDYRDWGIALGRRFRSLKLWFVLRRYGLHELREMIREHIRLAAAMAATIDAHPDFELLIGPRLALFAFRYCPAGATDTDALNEALLSTINRDGTLYLTRAKVDGKMAIRWSVGQNNLTAQHMDKAWTRVQDIAGDLSRTS</sequence>
<dbReference type="InterPro" id="IPR015424">
    <property type="entry name" value="PyrdxlP-dep_Trfase"/>
</dbReference>
<keyword evidence="4 6" id="KW-0663">Pyridoxal phosphate</keyword>
<dbReference type="Gene3D" id="1.20.1340.10">
    <property type="entry name" value="dopa decarboxylase, N-terminal domain"/>
    <property type="match status" value="1"/>
</dbReference>
<dbReference type="GO" id="GO:0019752">
    <property type="term" value="P:carboxylic acid metabolic process"/>
    <property type="evidence" value="ECO:0007669"/>
    <property type="project" value="InterPro"/>
</dbReference>
<dbReference type="PANTHER" id="PTHR11999:SF70">
    <property type="entry name" value="MIP05841P"/>
    <property type="match status" value="1"/>
</dbReference>
<name>A0A9X3TUJ5_9PROT</name>
<gene>
    <name evidence="8" type="ORF">NYP16_00745</name>
</gene>
<evidence type="ECO:0000256" key="5">
    <source>
        <dbReference type="ARBA" id="ARBA00023239"/>
    </source>
</evidence>
<feature type="modified residue" description="N6-(pyridoxal phosphate)lysine" evidence="6">
    <location>
        <position position="294"/>
    </location>
</feature>
<dbReference type="PROSITE" id="PS00392">
    <property type="entry name" value="DDC_GAD_HDC_YDC"/>
    <property type="match status" value="1"/>
</dbReference>
<dbReference type="InterPro" id="IPR015422">
    <property type="entry name" value="PyrdxlP-dep_Trfase_small"/>
</dbReference>
<dbReference type="GO" id="GO:0030170">
    <property type="term" value="F:pyridoxal phosphate binding"/>
    <property type="evidence" value="ECO:0007669"/>
    <property type="project" value="InterPro"/>
</dbReference>
<comment type="cofactor">
    <cofactor evidence="1 6 7">
        <name>pyridoxal 5'-phosphate</name>
        <dbReference type="ChEBI" id="CHEBI:597326"/>
    </cofactor>
</comment>
<reference evidence="8" key="1">
    <citation type="submission" date="2022-08" db="EMBL/GenBank/DDBJ databases">
        <authorList>
            <person name="Vandamme P."/>
            <person name="Hettiarachchi A."/>
            <person name="Peeters C."/>
            <person name="Cnockaert M."/>
            <person name="Carlier A."/>
        </authorList>
    </citation>
    <scope>NUCLEOTIDE SEQUENCE</scope>
    <source>
        <strain evidence="8">LMG 31809</strain>
    </source>
</reference>
<evidence type="ECO:0000256" key="2">
    <source>
        <dbReference type="ARBA" id="ARBA00009533"/>
    </source>
</evidence>
<dbReference type="Proteomes" id="UP001141619">
    <property type="component" value="Unassembled WGS sequence"/>
</dbReference>
<evidence type="ECO:0000256" key="1">
    <source>
        <dbReference type="ARBA" id="ARBA00001933"/>
    </source>
</evidence>
<dbReference type="Gene3D" id="3.90.1150.10">
    <property type="entry name" value="Aspartate Aminotransferase, domain 1"/>
    <property type="match status" value="1"/>
</dbReference>
<evidence type="ECO:0000256" key="6">
    <source>
        <dbReference type="PIRSR" id="PIRSR602129-50"/>
    </source>
</evidence>
<dbReference type="Gene3D" id="3.40.640.10">
    <property type="entry name" value="Type I PLP-dependent aspartate aminotransferase-like (Major domain)"/>
    <property type="match status" value="1"/>
</dbReference>
<keyword evidence="3" id="KW-0210">Decarboxylase</keyword>
<dbReference type="AlphaFoldDB" id="A0A9X3TUJ5"/>
<proteinExistence type="inferred from homology"/>
<dbReference type="SUPFAM" id="SSF53383">
    <property type="entry name" value="PLP-dependent transferases"/>
    <property type="match status" value="1"/>
</dbReference>
<comment type="similarity">
    <text evidence="2 7">Belongs to the group II decarboxylase family.</text>
</comment>
<dbReference type="PANTHER" id="PTHR11999">
    <property type="entry name" value="GROUP II PYRIDOXAL-5-PHOSPHATE DECARBOXYLASE"/>
    <property type="match status" value="1"/>
</dbReference>
<dbReference type="InterPro" id="IPR021115">
    <property type="entry name" value="Pyridoxal-P_BS"/>
</dbReference>
<organism evidence="8 9">
    <name type="scientific">Govanella unica</name>
    <dbReference type="NCBI Taxonomy" id="2975056"/>
    <lineage>
        <taxon>Bacteria</taxon>
        <taxon>Pseudomonadati</taxon>
        <taxon>Pseudomonadota</taxon>
        <taxon>Alphaproteobacteria</taxon>
        <taxon>Emcibacterales</taxon>
        <taxon>Govanellaceae</taxon>
        <taxon>Govanella</taxon>
    </lineage>
</organism>
<dbReference type="GO" id="GO:0006520">
    <property type="term" value="P:amino acid metabolic process"/>
    <property type="evidence" value="ECO:0007669"/>
    <property type="project" value="InterPro"/>
</dbReference>
<dbReference type="GO" id="GO:0016831">
    <property type="term" value="F:carboxy-lyase activity"/>
    <property type="evidence" value="ECO:0007669"/>
    <property type="project" value="UniProtKB-KW"/>
</dbReference>
<evidence type="ECO:0000256" key="3">
    <source>
        <dbReference type="ARBA" id="ARBA00022793"/>
    </source>
</evidence>
<keyword evidence="5 7" id="KW-0456">Lyase</keyword>
<evidence type="ECO:0000256" key="4">
    <source>
        <dbReference type="ARBA" id="ARBA00022898"/>
    </source>
</evidence>
<dbReference type="RefSeq" id="WP_274942192.1">
    <property type="nucleotide sequence ID" value="NZ_JANWOI010000001.1"/>
</dbReference>
<accession>A0A9X3TUJ5</accession>
<dbReference type="InterPro" id="IPR015421">
    <property type="entry name" value="PyrdxlP-dep_Trfase_major"/>
</dbReference>
<evidence type="ECO:0000313" key="8">
    <source>
        <dbReference type="EMBL" id="MDA5192486.1"/>
    </source>
</evidence>
<evidence type="ECO:0000256" key="7">
    <source>
        <dbReference type="RuleBase" id="RU000382"/>
    </source>
</evidence>
<dbReference type="PRINTS" id="PR00800">
    <property type="entry name" value="YHDCRBOXLASE"/>
</dbReference>